<keyword evidence="9 13" id="KW-0325">Glycoprotein</keyword>
<dbReference type="EC" id="3.2.1.106" evidence="11 12"/>
<reference evidence="17" key="1">
    <citation type="journal article" date="2014" name="Genome Announc.">
        <title>Genome sequence of the yeast Cyberlindnera fabianii (Hansenula fabianii).</title>
        <authorList>
            <person name="Freel K.C."/>
            <person name="Sarilar V."/>
            <person name="Neuveglise C."/>
            <person name="Devillers H."/>
            <person name="Friedrich A."/>
            <person name="Schacherer J."/>
        </authorList>
    </citation>
    <scope>NUCLEOTIDE SEQUENCE</scope>
    <source>
        <strain evidence="17">YJS4271</strain>
    </source>
</reference>
<keyword evidence="8" id="KW-0472">Membrane</keyword>
<proteinExistence type="inferred from homology"/>
<dbReference type="InterPro" id="IPR031335">
    <property type="entry name" value="Glyco_hydro_63_C"/>
</dbReference>
<keyword evidence="4 12" id="KW-0378">Hydrolase</keyword>
<keyword evidence="7" id="KW-1133">Transmembrane helix</keyword>
<comment type="subcellular location">
    <subcellularLocation>
        <location evidence="1 12">Endoplasmic reticulum membrane</location>
        <topology evidence="1 12">Single-pass type II membrane protein</topology>
    </subcellularLocation>
</comment>
<dbReference type="GO" id="GO:0005789">
    <property type="term" value="C:endoplasmic reticulum membrane"/>
    <property type="evidence" value="ECO:0007669"/>
    <property type="project" value="UniProtKB-SubCell"/>
</dbReference>
<dbReference type="GO" id="GO:0004573">
    <property type="term" value="F:Glc3Man9GlcNAc2 oligosaccharide glucosidase activity"/>
    <property type="evidence" value="ECO:0007669"/>
    <property type="project" value="UniProtKB-UniRule"/>
</dbReference>
<evidence type="ECO:0000256" key="8">
    <source>
        <dbReference type="ARBA" id="ARBA00023136"/>
    </source>
</evidence>
<organism evidence="17">
    <name type="scientific">Cyberlindnera fabianii</name>
    <name type="common">Yeast</name>
    <name type="synonym">Hansenula fabianii</name>
    <dbReference type="NCBI Taxonomy" id="36022"/>
    <lineage>
        <taxon>Eukaryota</taxon>
        <taxon>Fungi</taxon>
        <taxon>Dikarya</taxon>
        <taxon>Ascomycota</taxon>
        <taxon>Saccharomycotina</taxon>
        <taxon>Saccharomycetes</taxon>
        <taxon>Phaffomycetales</taxon>
        <taxon>Phaffomycetaceae</taxon>
        <taxon>Cyberlindnera</taxon>
    </lineage>
</organism>
<comment type="pathway">
    <text evidence="13">Glycan metabolism; N-glycan degradation.</text>
</comment>
<dbReference type="AlphaFoldDB" id="A0A061AIB3"/>
<dbReference type="PANTHER" id="PTHR10412:SF11">
    <property type="entry name" value="MANNOSYL-OLIGOSACCHARIDE GLUCOSIDASE"/>
    <property type="match status" value="1"/>
</dbReference>
<dbReference type="Gene3D" id="2.70.98.110">
    <property type="entry name" value="Glycosyl hydrolase family 63, N-terminal domain"/>
    <property type="match status" value="1"/>
</dbReference>
<evidence type="ECO:0000256" key="5">
    <source>
        <dbReference type="ARBA" id="ARBA00022824"/>
    </source>
</evidence>
<accession>A0A061AIB3</accession>
<dbReference type="OrthoDB" id="410058at2759"/>
<evidence type="ECO:0000256" key="1">
    <source>
        <dbReference type="ARBA" id="ARBA00004648"/>
    </source>
</evidence>
<dbReference type="Pfam" id="PF03200">
    <property type="entry name" value="Glyco_hydro_63"/>
    <property type="match status" value="1"/>
</dbReference>
<comment type="function">
    <text evidence="12">Cleaves the distal alpha 1,2-linked glucose residue from the Glc(3)Man(9)GlcNAc(2) oligosaccharide precursor.</text>
</comment>
<evidence type="ECO:0000256" key="11">
    <source>
        <dbReference type="ARBA" id="ARBA00038888"/>
    </source>
</evidence>
<keyword evidence="5 12" id="KW-0256">Endoplasmic reticulum</keyword>
<evidence type="ECO:0000256" key="12">
    <source>
        <dbReference type="RuleBase" id="RU368089"/>
    </source>
</evidence>
<feature type="signal peptide" evidence="14">
    <location>
        <begin position="1"/>
        <end position="23"/>
    </location>
</feature>
<dbReference type="InterPro" id="IPR031631">
    <property type="entry name" value="Glyco_hydro_63N"/>
</dbReference>
<evidence type="ECO:0000256" key="14">
    <source>
        <dbReference type="SAM" id="SignalP"/>
    </source>
</evidence>
<evidence type="ECO:0000256" key="2">
    <source>
        <dbReference type="ARBA" id="ARBA00010833"/>
    </source>
</evidence>
<dbReference type="GO" id="GO:0006487">
    <property type="term" value="P:protein N-linked glycosylation"/>
    <property type="evidence" value="ECO:0007669"/>
    <property type="project" value="UniProtKB-UniRule"/>
</dbReference>
<dbReference type="PhylomeDB" id="A0A061AIB3"/>
<dbReference type="PANTHER" id="PTHR10412">
    <property type="entry name" value="MANNOSYL-OLIGOSACCHARIDE GLUCOSIDASE"/>
    <property type="match status" value="1"/>
</dbReference>
<evidence type="ECO:0000256" key="4">
    <source>
        <dbReference type="ARBA" id="ARBA00022801"/>
    </source>
</evidence>
<dbReference type="InterPro" id="IPR008928">
    <property type="entry name" value="6-hairpin_glycosidase_sf"/>
</dbReference>
<dbReference type="VEuPathDB" id="FungiDB:BON22_0419"/>
<dbReference type="GO" id="GO:0009311">
    <property type="term" value="P:oligosaccharide metabolic process"/>
    <property type="evidence" value="ECO:0007669"/>
    <property type="project" value="UniProtKB-UniRule"/>
</dbReference>
<keyword evidence="14" id="KW-0732">Signal</keyword>
<evidence type="ECO:0000259" key="15">
    <source>
        <dbReference type="Pfam" id="PF03200"/>
    </source>
</evidence>
<dbReference type="SUPFAM" id="SSF48208">
    <property type="entry name" value="Six-hairpin glycosidases"/>
    <property type="match status" value="1"/>
</dbReference>
<evidence type="ECO:0000256" key="9">
    <source>
        <dbReference type="ARBA" id="ARBA00023180"/>
    </source>
</evidence>
<feature type="domain" description="Glycosyl hydrolase family 63 C-terminal" evidence="15">
    <location>
        <begin position="309"/>
        <end position="813"/>
    </location>
</feature>
<evidence type="ECO:0000256" key="3">
    <source>
        <dbReference type="ARBA" id="ARBA00022692"/>
    </source>
</evidence>
<protein>
    <recommendedName>
        <fullName evidence="11 12">Mannosyl-oligosaccharide glucosidase</fullName>
        <ecNumber evidence="11 12">3.2.1.106</ecNumber>
    </recommendedName>
    <alternativeName>
        <fullName evidence="13">Glucosidase I</fullName>
    </alternativeName>
</protein>
<dbReference type="Pfam" id="PF16923">
    <property type="entry name" value="Glyco_hydro_63N"/>
    <property type="match status" value="1"/>
</dbReference>
<evidence type="ECO:0000256" key="7">
    <source>
        <dbReference type="ARBA" id="ARBA00022989"/>
    </source>
</evidence>
<gene>
    <name evidence="17" type="ORF">CYFA0S_01e09560g</name>
</gene>
<feature type="chain" id="PRO_5001598623" description="Mannosyl-oligosaccharide glucosidase" evidence="14">
    <location>
        <begin position="24"/>
        <end position="818"/>
    </location>
</feature>
<evidence type="ECO:0000259" key="16">
    <source>
        <dbReference type="Pfam" id="PF16923"/>
    </source>
</evidence>
<dbReference type="Gene3D" id="1.50.10.10">
    <property type="match status" value="1"/>
</dbReference>
<keyword evidence="6" id="KW-0735">Signal-anchor</keyword>
<evidence type="ECO:0000256" key="13">
    <source>
        <dbReference type="RuleBase" id="RU369107"/>
    </source>
</evidence>
<keyword evidence="10 12" id="KW-0326">Glycosidase</keyword>
<comment type="catalytic activity">
    <reaction evidence="12">
        <text>N(4)-(alpha-D-Glc-(1-&gt;2)-alpha-D-Glc-(1-&gt;3)-alpha-D-Glc-(1-&gt;3)-alpha-D-Man-(1-&gt;2)-alpha-D-Man-(1-&gt;2)-alpha-D-Man-(1-&gt;3)-[alpha-D-Man-(1-&gt;2)-alpha-D-Man-(1-&gt;3)-[alpha-D-Man-(1-&gt;2)-alpha-D-Man-(1-&gt;6)]-alpha-D-Man-(1-&gt;6)]-beta-D-Man-(1-&gt;4)-beta-D-GlcNAc-(1-&gt;4)-beta-D-GlcNAc)-L-asparaginyl-[protein] + H2O = N(4)-(alpha-D-Glc-(1-&gt;3)-alpha-D-Glc-(1-&gt;3)-alpha-D-Man-(1-&gt;2)-alpha-D-Man-(1-&gt;2)-alpha-D-Man-(1-&gt;3)-[alpha-D-Man-(1-&gt;2)-alpha-D-Man-(1-&gt;3)-[alpha-D-Man-(1-&gt;2)-alpha-D-Man-(1-&gt;6)]-alpha-D-Man-(1-&gt;6)]-beta-D-Man-(1-&gt;4)-beta-D-GlcNAc-(1-&gt;4)-beta-D-GlcNAc)-L-asparaginyl-[protein] + beta-D-glucose</text>
        <dbReference type="Rhea" id="RHEA:55988"/>
        <dbReference type="Rhea" id="RHEA-COMP:12806"/>
        <dbReference type="Rhea" id="RHEA-COMP:14355"/>
        <dbReference type="ChEBI" id="CHEBI:15377"/>
        <dbReference type="ChEBI" id="CHEBI:15903"/>
        <dbReference type="ChEBI" id="CHEBI:59082"/>
        <dbReference type="ChEBI" id="CHEBI:132537"/>
        <dbReference type="EC" id="3.2.1.106"/>
    </reaction>
</comment>
<evidence type="ECO:0000313" key="17">
    <source>
        <dbReference type="EMBL" id="CDR37315.1"/>
    </source>
</evidence>
<keyword evidence="3" id="KW-0812">Transmembrane</keyword>
<dbReference type="EMBL" id="LK052886">
    <property type="protein sequence ID" value="CDR37315.1"/>
    <property type="molecule type" value="Genomic_DNA"/>
</dbReference>
<name>A0A061AIB3_CYBFA</name>
<feature type="domain" description="Glycosyl hydrolase family 63 N-terminal" evidence="16">
    <location>
        <begin position="41"/>
        <end position="267"/>
    </location>
</feature>
<dbReference type="InterPro" id="IPR038518">
    <property type="entry name" value="Glyco_hydro_63N_sf"/>
</dbReference>
<dbReference type="InterPro" id="IPR004888">
    <property type="entry name" value="Glycoside_hydrolase_63"/>
</dbReference>
<evidence type="ECO:0000256" key="10">
    <source>
        <dbReference type="ARBA" id="ARBA00023295"/>
    </source>
</evidence>
<dbReference type="InterPro" id="IPR012341">
    <property type="entry name" value="6hp_glycosidase-like_sf"/>
</dbReference>
<sequence>MRSLTHILASLLLLILQWVLVSASSAQHDLVAAYKTASDKSLFWGAYRPNLYMGVRPRHPHSLISGLMWFNADSTNNLQKARHFCDQGLDFQGFGWDQYDPRLGGHQVMKDNEFGIDIHTDFVKTEDGNWAMRVKGIPRPGHEKDSNSIVFYTALESPGGMLTSASGSPFEGFAEGESIKLFGHSIELDGFDIEITDGPDTNTHKVVKRRSLLEPSLDPARTHYMSMNVPEDEAWRIKDIFGVMIQESVQMLAEKHHGSTIEPDPASLLILRNIHNFEGNLHMVQKTFVGEFEFDIIYNTEKTSERITPKNVPALISDVKEKFSKKFQRAFDLKPPFNTPEYEKFGHEVMSNLLGGIGYYYGDSLVDRDSELNEETYEHIKLDGESEGPYELFAACPSRTFFPRGFYWDEGFHLIPVLDYDVDLTLEILKSWFNLIDEDGWIAREQILGPEARSKVPHEFQVQSPKIANPPTLMLVFVELLTRAKQLKDEGGFSGLGDLDEPVQAEGYGEIDFTGITDAHLRYPDLLISYAEEIYPKLQRHYQWFRRTQKGELDEFDREPYSPREAYRWRGRTYSHCLPSGLDDYPRAPTPDVGELNVDLISWIGTMTRSMRQMAELLGKTDDAEKYAKIQLEITKNIEDLHWSETDKTYCDISVNNEDEDEFFCFKGYISLFPFLLKQMEPGNKHLKDIVELISDPDELFTPYGIRSLSKSDPKYKTGEDYWRSPIWYNINYLILDSLLHYGSGKNGALLDKETRELANKTYSELRVNLVENVKTNFEKTGYVFEQYNDVTGEGQGAKHFYGWTAVVTSIMKMPTSL</sequence>
<evidence type="ECO:0000256" key="6">
    <source>
        <dbReference type="ARBA" id="ARBA00022968"/>
    </source>
</evidence>
<comment type="similarity">
    <text evidence="2 12">Belongs to the glycosyl hydrolase 63 family.</text>
</comment>